<organism evidence="2 3">
    <name type="scientific">Ethanoligenens harbinense (strain DSM 18485 / JCM 12961 / CGMCC 1.5033 / YUAN-3)</name>
    <dbReference type="NCBI Taxonomy" id="663278"/>
    <lineage>
        <taxon>Bacteria</taxon>
        <taxon>Bacillati</taxon>
        <taxon>Bacillota</taxon>
        <taxon>Clostridia</taxon>
        <taxon>Eubacteriales</taxon>
        <taxon>Oscillospiraceae</taxon>
        <taxon>Ethanoligenens</taxon>
    </lineage>
</organism>
<comment type="similarity">
    <text evidence="1">Belongs to the asp23 family.</text>
</comment>
<keyword evidence="3" id="KW-1185">Reference proteome</keyword>
<dbReference type="HOGENOM" id="CLU_113198_4_1_9"/>
<evidence type="ECO:0000313" key="2">
    <source>
        <dbReference type="EMBL" id="ADU26758.1"/>
    </source>
</evidence>
<evidence type="ECO:0000256" key="1">
    <source>
        <dbReference type="ARBA" id="ARBA00005721"/>
    </source>
</evidence>
<evidence type="ECO:0008006" key="4">
    <source>
        <dbReference type="Google" id="ProtNLM"/>
    </source>
</evidence>
<evidence type="ECO:0000313" key="3">
    <source>
        <dbReference type="Proteomes" id="UP000001551"/>
    </source>
</evidence>
<gene>
    <name evidence="2" type="ordered locus">Ethha_1207</name>
</gene>
<dbReference type="InterPro" id="IPR005531">
    <property type="entry name" value="Asp23"/>
</dbReference>
<dbReference type="PANTHER" id="PTHR34297">
    <property type="entry name" value="HYPOTHETICAL CYTOSOLIC PROTEIN-RELATED"/>
    <property type="match status" value="1"/>
</dbReference>
<dbReference type="RefSeq" id="WP_013485119.1">
    <property type="nucleotide sequence ID" value="NC_014828.1"/>
</dbReference>
<dbReference type="KEGG" id="eha:Ethha_1207"/>
<reference evidence="2 3" key="1">
    <citation type="submission" date="2010-12" db="EMBL/GenBank/DDBJ databases">
        <title>Complete sequence of Ethanoligenens harbinense YUAN-3.</title>
        <authorList>
            <person name="Lucas S."/>
            <person name="Copeland A."/>
            <person name="Lapidus A."/>
            <person name="Cheng J.-F."/>
            <person name="Bruce D."/>
            <person name="Goodwin L."/>
            <person name="Pitluck S."/>
            <person name="Chertkov O."/>
            <person name="Misra M."/>
            <person name="Detter J.C."/>
            <person name="Han C."/>
            <person name="Tapia R."/>
            <person name="Land M."/>
            <person name="Hauser L."/>
            <person name="Jeffries C."/>
            <person name="Kyrpides N."/>
            <person name="Ivanova N."/>
            <person name="Mikhailova N."/>
            <person name="Wang A."/>
            <person name="Mouttaki H."/>
            <person name="He Z."/>
            <person name="Zhou J."/>
            <person name="Hemme C.L."/>
            <person name="Woyke T."/>
        </authorList>
    </citation>
    <scope>NUCLEOTIDE SEQUENCE [LARGE SCALE GENOMIC DNA]</scope>
    <source>
        <strain evidence="3">DSM 18485 / JCM 12961 / CGMCC 1.5033 / YUAN-3</strain>
    </source>
</reference>
<dbReference type="Pfam" id="PF03780">
    <property type="entry name" value="Asp23"/>
    <property type="match status" value="1"/>
</dbReference>
<name>E6U5J9_ETHHY</name>
<dbReference type="STRING" id="663278.Ethha_1207"/>
<dbReference type="EMBL" id="CP002400">
    <property type="protein sequence ID" value="ADU26758.1"/>
    <property type="molecule type" value="Genomic_DNA"/>
</dbReference>
<sequence>MGYNTYAEDGSLKISEDVIATIAGTAAADVKGIAGLSLRPFSDIKGIMRHKPAGHAIRMEMHDGEAVLDISVNLYLGAHIPEVATELQTRVKDAVQTMTGISVSKVHVHVAGVVLTDEAPAVE</sequence>
<dbReference type="PANTHER" id="PTHR34297:SF1">
    <property type="entry name" value="ASP23_GLS24 FAMILY ENVELOPE STRESS RESPONSE PROTEIN"/>
    <property type="match status" value="1"/>
</dbReference>
<proteinExistence type="inferred from homology"/>
<dbReference type="eggNOG" id="COG1302">
    <property type="taxonomic scope" value="Bacteria"/>
</dbReference>
<protein>
    <recommendedName>
        <fullName evidence="4">Asp23/Gls24 family envelope stress response protein</fullName>
    </recommendedName>
</protein>
<accession>E6U5J9</accession>
<dbReference type="Proteomes" id="UP000001551">
    <property type="component" value="Chromosome"/>
</dbReference>
<dbReference type="AlphaFoldDB" id="E6U5J9"/>